<evidence type="ECO:0000313" key="2">
    <source>
        <dbReference type="Proteomes" id="UP000187209"/>
    </source>
</evidence>
<reference evidence="1 2" key="1">
    <citation type="submission" date="2016-11" db="EMBL/GenBank/DDBJ databases">
        <title>The macronuclear genome of Stentor coeruleus: a giant cell with tiny introns.</title>
        <authorList>
            <person name="Slabodnick M."/>
            <person name="Ruby J.G."/>
            <person name="Reiff S.B."/>
            <person name="Swart E.C."/>
            <person name="Gosai S."/>
            <person name="Prabakaran S."/>
            <person name="Witkowska E."/>
            <person name="Larue G.E."/>
            <person name="Fisher S."/>
            <person name="Freeman R.M."/>
            <person name="Gunawardena J."/>
            <person name="Chu W."/>
            <person name="Stover N.A."/>
            <person name="Gregory B.D."/>
            <person name="Nowacki M."/>
            <person name="Derisi J."/>
            <person name="Roy S.W."/>
            <person name="Marshall W.F."/>
            <person name="Sood P."/>
        </authorList>
    </citation>
    <scope>NUCLEOTIDE SEQUENCE [LARGE SCALE GENOMIC DNA]</scope>
    <source>
        <strain evidence="1">WM001</strain>
    </source>
</reference>
<comment type="caution">
    <text evidence="1">The sequence shown here is derived from an EMBL/GenBank/DDBJ whole genome shotgun (WGS) entry which is preliminary data.</text>
</comment>
<dbReference type="AlphaFoldDB" id="A0A1R2BAG2"/>
<name>A0A1R2BAG2_9CILI</name>
<evidence type="ECO:0000313" key="1">
    <source>
        <dbReference type="EMBL" id="OMJ73768.1"/>
    </source>
</evidence>
<protein>
    <submittedName>
        <fullName evidence="1">Uncharacterized protein</fullName>
    </submittedName>
</protein>
<dbReference type="EMBL" id="MPUH01000797">
    <property type="protein sequence ID" value="OMJ73768.1"/>
    <property type="molecule type" value="Genomic_DNA"/>
</dbReference>
<proteinExistence type="predicted"/>
<keyword evidence="2" id="KW-1185">Reference proteome</keyword>
<organism evidence="1 2">
    <name type="scientific">Stentor coeruleus</name>
    <dbReference type="NCBI Taxonomy" id="5963"/>
    <lineage>
        <taxon>Eukaryota</taxon>
        <taxon>Sar</taxon>
        <taxon>Alveolata</taxon>
        <taxon>Ciliophora</taxon>
        <taxon>Postciliodesmatophora</taxon>
        <taxon>Heterotrichea</taxon>
        <taxon>Heterotrichida</taxon>
        <taxon>Stentoridae</taxon>
        <taxon>Stentor</taxon>
    </lineage>
</organism>
<gene>
    <name evidence="1" type="ORF">SteCoe_27479</name>
</gene>
<dbReference type="Proteomes" id="UP000187209">
    <property type="component" value="Unassembled WGS sequence"/>
</dbReference>
<sequence>MERFCCCVQGCGEEALFRCEKSHSNLFLCNTHRRAHRVDCEYQRMHNKSRQERKSRIIYGLIPESYILSKNIKLICSQNSGEFACLHTIPVSIPTDYYESLKRMSHTFIDIIMKIPKAKIDLFVPYECKMFKKALKMIVYNIKVDEDSFIKKVLEVYKKYHSELFSCLITGISAFLNKAENELLLPRLIKKMLFFNLDLEEEKQKFLYSYLDKDYIDFQNFHRQFYSFFKDFIGDKYRDLSRHIETLETQYKNDLMEQKKICEESLANITCKLWDEIAYQRLAIFVYVIPGDLEAVCISNNWIMISCMVLVREKIKFHSIVELSERELLITLRIKKNMEDENVIGKNKKYDYYFIYYNGFESSLVNILSMDLLMVASGSTMSNVIICYDKPYRFANYAIENKAMVEKNEFAIGIDAQEVVTGLVFISYLNKLLISTANESIISYVIGEFKVKIPLNLNGETCVDLKYYPEKNLILFKTPNLLKVFNSFMQLIKSFDIEGNQAVGIVTLNSEIMIFIMSDQSLVGIRTDSDTYEPYAPSYSTFVKVENCLSWSFDFDSSNNGPKKYDDYIHRTFSVPDSHLDLEASN</sequence>
<accession>A0A1R2BAG2</accession>